<keyword evidence="2 5" id="KW-0560">Oxidoreductase</keyword>
<dbReference type="PANTHER" id="PTHR43257">
    <property type="entry name" value="PYRUVATE DEHYDROGENASE E1 COMPONENT BETA SUBUNIT"/>
    <property type="match status" value="1"/>
</dbReference>
<dbReference type="SUPFAM" id="SSF52518">
    <property type="entry name" value="Thiamin diphosphate-binding fold (THDP-binding)"/>
    <property type="match status" value="1"/>
</dbReference>
<dbReference type="OrthoDB" id="8732661at2"/>
<dbReference type="Gene3D" id="3.40.50.920">
    <property type="match status" value="1"/>
</dbReference>
<protein>
    <submittedName>
        <fullName evidence="5">Pyruvate dehydrogenase E1 component beta subunit</fullName>
        <ecNumber evidence="5">1.2.4.1</ecNumber>
    </submittedName>
</protein>
<dbReference type="FunFam" id="3.40.50.920:FF:000001">
    <property type="entry name" value="Pyruvate dehydrogenase E1 beta subunit"/>
    <property type="match status" value="1"/>
</dbReference>
<dbReference type="FunFam" id="3.40.50.970:FF:000001">
    <property type="entry name" value="Pyruvate dehydrogenase E1 beta subunit"/>
    <property type="match status" value="1"/>
</dbReference>
<evidence type="ECO:0000313" key="5">
    <source>
        <dbReference type="EMBL" id="CUS02120.2"/>
    </source>
</evidence>
<dbReference type="GO" id="GO:0004739">
    <property type="term" value="F:pyruvate dehydrogenase (acetyl-transferring) activity"/>
    <property type="evidence" value="ECO:0007669"/>
    <property type="project" value="UniProtKB-EC"/>
</dbReference>
<sequence length="323" mass="35463">MALITMRQAITDALREEMHRDENVFIMGQEVGVWGGTYAVTRGFHDEFGEKRVRDTPISEMAIAGAAAGAAMNGLRPVAEFMTINFAFLALDQIVNHAAKVHYMFGGQMKCPVVYRAPGGGGRQLGATHSHTPDVIFAHFPGLKVVSPATPYDAKGLLKAAIRSDDPVFFIEHHTLYQIRGEVPEGDYIVPIGMSDVKREGDDVTIIAYAQGLQVALEAAKQLAAEGIEADVIDLRSLRPLDMGPILASFRKTFRAVIVEEGYRSYGIGAEIAARLQEEGFDYMDAPIKRVAQYEVPLPYSRELEQSALINRDRVVAAVKEIL</sequence>
<dbReference type="InterPro" id="IPR033248">
    <property type="entry name" value="Transketolase_C"/>
</dbReference>
<evidence type="ECO:0000259" key="4">
    <source>
        <dbReference type="SMART" id="SM00861"/>
    </source>
</evidence>
<dbReference type="InterPro" id="IPR005475">
    <property type="entry name" value="Transketolase-like_Pyr-bd"/>
</dbReference>
<dbReference type="AlphaFoldDB" id="A0A160T186"/>
<dbReference type="Gene3D" id="3.40.50.970">
    <property type="match status" value="1"/>
</dbReference>
<keyword evidence="5" id="KW-0670">Pyruvate</keyword>
<comment type="cofactor">
    <cofactor evidence="1">
        <name>thiamine diphosphate</name>
        <dbReference type="ChEBI" id="CHEBI:58937"/>
    </cofactor>
</comment>
<dbReference type="EMBL" id="LN890655">
    <property type="protein sequence ID" value="CUS02120.2"/>
    <property type="molecule type" value="Genomic_DNA"/>
</dbReference>
<accession>A0A160T186</accession>
<reference evidence="5" key="1">
    <citation type="submission" date="2016-01" db="EMBL/GenBank/DDBJ databases">
        <authorList>
            <person name="Mcilroy J.S."/>
            <person name="Karst M S."/>
            <person name="Albertsen M."/>
        </authorList>
    </citation>
    <scope>NUCLEOTIDE SEQUENCE</scope>
    <source>
        <strain evidence="5">Cfx-K</strain>
    </source>
</reference>
<name>A0A160T186_9CHLR</name>
<dbReference type="EC" id="1.2.4.1" evidence="5"/>
<dbReference type="SUPFAM" id="SSF52922">
    <property type="entry name" value="TK C-terminal domain-like"/>
    <property type="match status" value="1"/>
</dbReference>
<evidence type="ECO:0000256" key="1">
    <source>
        <dbReference type="ARBA" id="ARBA00001964"/>
    </source>
</evidence>
<dbReference type="NCBIfam" id="NF006667">
    <property type="entry name" value="PRK09212.1"/>
    <property type="match status" value="1"/>
</dbReference>
<dbReference type="Pfam" id="PF02779">
    <property type="entry name" value="Transket_pyr"/>
    <property type="match status" value="1"/>
</dbReference>
<dbReference type="InterPro" id="IPR029061">
    <property type="entry name" value="THDP-binding"/>
</dbReference>
<dbReference type="RefSeq" id="WP_095041772.1">
    <property type="nucleotide sequence ID" value="NZ_LN890655.1"/>
</dbReference>
<dbReference type="Proteomes" id="UP000215027">
    <property type="component" value="Chromosome I"/>
</dbReference>
<evidence type="ECO:0000256" key="2">
    <source>
        <dbReference type="ARBA" id="ARBA00023002"/>
    </source>
</evidence>
<feature type="domain" description="Transketolase-like pyrimidine-binding" evidence="4">
    <location>
        <begin position="4"/>
        <end position="179"/>
    </location>
</feature>
<evidence type="ECO:0000313" key="6">
    <source>
        <dbReference type="Proteomes" id="UP000215027"/>
    </source>
</evidence>
<dbReference type="SMART" id="SM00861">
    <property type="entry name" value="Transket_pyr"/>
    <property type="match status" value="1"/>
</dbReference>
<gene>
    <name evidence="5" type="primary">pdhB</name>
    <name evidence="5" type="ORF">CFX0092_A0239</name>
</gene>
<dbReference type="KEGG" id="pbf:CFX0092_A0239"/>
<organism evidence="5 6">
    <name type="scientific">Candidatus Promineifilum breve</name>
    <dbReference type="NCBI Taxonomy" id="1806508"/>
    <lineage>
        <taxon>Bacteria</taxon>
        <taxon>Bacillati</taxon>
        <taxon>Chloroflexota</taxon>
        <taxon>Ardenticatenia</taxon>
        <taxon>Candidatus Promineifilales</taxon>
        <taxon>Candidatus Promineifilaceae</taxon>
        <taxon>Candidatus Promineifilum</taxon>
    </lineage>
</organism>
<keyword evidence="3" id="KW-0786">Thiamine pyrophosphate</keyword>
<dbReference type="PANTHER" id="PTHR43257:SF2">
    <property type="entry name" value="PYRUVATE DEHYDROGENASE E1 COMPONENT SUBUNIT BETA"/>
    <property type="match status" value="1"/>
</dbReference>
<keyword evidence="6" id="KW-1185">Reference proteome</keyword>
<dbReference type="InterPro" id="IPR009014">
    <property type="entry name" value="Transketo_C/PFOR_II"/>
</dbReference>
<proteinExistence type="predicted"/>
<dbReference type="Pfam" id="PF02780">
    <property type="entry name" value="Transketolase_C"/>
    <property type="match status" value="1"/>
</dbReference>
<evidence type="ECO:0000256" key="3">
    <source>
        <dbReference type="ARBA" id="ARBA00023052"/>
    </source>
</evidence>
<dbReference type="CDD" id="cd07036">
    <property type="entry name" value="TPP_PYR_E1-PDHc-beta_like"/>
    <property type="match status" value="1"/>
</dbReference>